<dbReference type="AlphaFoldDB" id="A0AAV4JCQ5"/>
<evidence type="ECO:0000313" key="4">
    <source>
        <dbReference type="Proteomes" id="UP000762676"/>
    </source>
</evidence>
<feature type="compositionally biased region" description="Polar residues" evidence="1">
    <location>
        <begin position="127"/>
        <end position="139"/>
    </location>
</feature>
<feature type="signal peptide" evidence="2">
    <location>
        <begin position="1"/>
        <end position="21"/>
    </location>
</feature>
<keyword evidence="2" id="KW-0732">Signal</keyword>
<accession>A0AAV4JCQ5</accession>
<evidence type="ECO:0000256" key="2">
    <source>
        <dbReference type="SAM" id="SignalP"/>
    </source>
</evidence>
<feature type="chain" id="PRO_5043719225" evidence="2">
    <location>
        <begin position="22"/>
        <end position="248"/>
    </location>
</feature>
<dbReference type="EMBL" id="BMAT01010075">
    <property type="protein sequence ID" value="GFS19580.1"/>
    <property type="molecule type" value="Genomic_DNA"/>
</dbReference>
<protein>
    <submittedName>
        <fullName evidence="3">Uncharacterized protein</fullName>
    </submittedName>
</protein>
<comment type="caution">
    <text evidence="3">The sequence shown here is derived from an EMBL/GenBank/DDBJ whole genome shotgun (WGS) entry which is preliminary data.</text>
</comment>
<dbReference type="Proteomes" id="UP000762676">
    <property type="component" value="Unassembled WGS sequence"/>
</dbReference>
<reference evidence="3 4" key="1">
    <citation type="journal article" date="2021" name="Elife">
        <title>Chloroplast acquisition without the gene transfer in kleptoplastic sea slugs, Plakobranchus ocellatus.</title>
        <authorList>
            <person name="Maeda T."/>
            <person name="Takahashi S."/>
            <person name="Yoshida T."/>
            <person name="Shimamura S."/>
            <person name="Takaki Y."/>
            <person name="Nagai Y."/>
            <person name="Toyoda A."/>
            <person name="Suzuki Y."/>
            <person name="Arimoto A."/>
            <person name="Ishii H."/>
            <person name="Satoh N."/>
            <person name="Nishiyama T."/>
            <person name="Hasebe M."/>
            <person name="Maruyama T."/>
            <person name="Minagawa J."/>
            <person name="Obokata J."/>
            <person name="Shigenobu S."/>
        </authorList>
    </citation>
    <scope>NUCLEOTIDE SEQUENCE [LARGE SCALE GENOMIC DNA]</scope>
</reference>
<proteinExistence type="predicted"/>
<feature type="compositionally biased region" description="Basic and acidic residues" evidence="1">
    <location>
        <begin position="150"/>
        <end position="166"/>
    </location>
</feature>
<feature type="region of interest" description="Disordered" evidence="1">
    <location>
        <begin position="118"/>
        <end position="222"/>
    </location>
</feature>
<keyword evidence="4" id="KW-1185">Reference proteome</keyword>
<gene>
    <name evidence="3" type="ORF">ElyMa_005035400</name>
</gene>
<organism evidence="3 4">
    <name type="scientific">Elysia marginata</name>
    <dbReference type="NCBI Taxonomy" id="1093978"/>
    <lineage>
        <taxon>Eukaryota</taxon>
        <taxon>Metazoa</taxon>
        <taxon>Spiralia</taxon>
        <taxon>Lophotrochozoa</taxon>
        <taxon>Mollusca</taxon>
        <taxon>Gastropoda</taxon>
        <taxon>Heterobranchia</taxon>
        <taxon>Euthyneura</taxon>
        <taxon>Panpulmonata</taxon>
        <taxon>Sacoglossa</taxon>
        <taxon>Placobranchoidea</taxon>
        <taxon>Plakobranchidae</taxon>
        <taxon>Elysia</taxon>
    </lineage>
</organism>
<feature type="compositionally biased region" description="Basic and acidic residues" evidence="1">
    <location>
        <begin position="209"/>
        <end position="221"/>
    </location>
</feature>
<evidence type="ECO:0000313" key="3">
    <source>
        <dbReference type="EMBL" id="GFS19580.1"/>
    </source>
</evidence>
<sequence length="248" mass="26952">MPPHAIFGLLAVFALLGTPDGHSVGRPEETVSCPPESFARLQETCQAVNGALLDAEFKRDRDGVCKNMLNVMWCVATHTKECFEMYQSTMEHYLHSPFSCQLTQEDVLKFQKVVYQTDHDDSHESAETTPDSAPQPWTNGQGEGTQHEGGGAEHEGGGAEREKGGTTHETSGTHGGKGVDNGKGYDIKTDSGSDKSSNKDSVGSQGTQEQHKGTHNDKDTGPRLASWSLWIVLVLALTSSRLPWRLIS</sequence>
<evidence type="ECO:0000256" key="1">
    <source>
        <dbReference type="SAM" id="MobiDB-lite"/>
    </source>
</evidence>
<feature type="compositionally biased region" description="Basic and acidic residues" evidence="1">
    <location>
        <begin position="183"/>
        <end position="198"/>
    </location>
</feature>
<name>A0AAV4JCQ5_9GAST</name>